<dbReference type="OrthoDB" id="9807293at2"/>
<evidence type="ECO:0008006" key="10">
    <source>
        <dbReference type="Google" id="ProtNLM"/>
    </source>
</evidence>
<feature type="transmembrane region" description="Helical" evidence="7">
    <location>
        <begin position="48"/>
        <end position="66"/>
    </location>
</feature>
<comment type="caution">
    <text evidence="8">The sequence shown here is derived from an EMBL/GenBank/DDBJ whole genome shotgun (WGS) entry which is preliminary data.</text>
</comment>
<dbReference type="Proteomes" id="UP000321635">
    <property type="component" value="Unassembled WGS sequence"/>
</dbReference>
<dbReference type="GO" id="GO:0005886">
    <property type="term" value="C:plasma membrane"/>
    <property type="evidence" value="ECO:0007669"/>
    <property type="project" value="TreeGrafter"/>
</dbReference>
<feature type="transmembrane region" description="Helical" evidence="7">
    <location>
        <begin position="252"/>
        <end position="273"/>
    </location>
</feature>
<evidence type="ECO:0000313" key="9">
    <source>
        <dbReference type="Proteomes" id="UP000321635"/>
    </source>
</evidence>
<keyword evidence="5 7" id="KW-0472">Membrane</keyword>
<accession>A0A511X687</accession>
<evidence type="ECO:0000313" key="8">
    <source>
        <dbReference type="EMBL" id="GEN58449.1"/>
    </source>
</evidence>
<keyword evidence="4 7" id="KW-1133">Transmembrane helix</keyword>
<dbReference type="AlphaFoldDB" id="A0A511X687"/>
<dbReference type="InterPro" id="IPR034294">
    <property type="entry name" value="Aquaporin_transptr"/>
</dbReference>
<protein>
    <recommendedName>
        <fullName evidence="10">Porin</fullName>
    </recommendedName>
</protein>
<dbReference type="PANTHER" id="PTHR19139">
    <property type="entry name" value="AQUAPORIN TRANSPORTER"/>
    <property type="match status" value="1"/>
</dbReference>
<dbReference type="Pfam" id="PF00230">
    <property type="entry name" value="MIP"/>
    <property type="match status" value="1"/>
</dbReference>
<reference evidence="8 9" key="1">
    <citation type="submission" date="2019-07" db="EMBL/GenBank/DDBJ databases">
        <title>Whole genome shotgun sequence of Acetobacter nitrogenifigens NBRC 105050.</title>
        <authorList>
            <person name="Hosoyama A."/>
            <person name="Uohara A."/>
            <person name="Ohji S."/>
            <person name="Ichikawa N."/>
        </authorList>
    </citation>
    <scope>NUCLEOTIDE SEQUENCE [LARGE SCALE GENOMIC DNA]</scope>
    <source>
        <strain evidence="8 9">NBRC 105050</strain>
    </source>
</reference>
<keyword evidence="3 6" id="KW-0812">Transmembrane</keyword>
<evidence type="ECO:0000256" key="1">
    <source>
        <dbReference type="ARBA" id="ARBA00004141"/>
    </source>
</evidence>
<evidence type="ECO:0000256" key="2">
    <source>
        <dbReference type="ARBA" id="ARBA00006175"/>
    </source>
</evidence>
<dbReference type="EMBL" id="BJYF01000001">
    <property type="protein sequence ID" value="GEN58449.1"/>
    <property type="molecule type" value="Genomic_DNA"/>
</dbReference>
<dbReference type="Gene3D" id="1.20.1080.10">
    <property type="entry name" value="Glycerol uptake facilitator protein"/>
    <property type="match status" value="1"/>
</dbReference>
<dbReference type="RefSeq" id="WP_084440287.1">
    <property type="nucleotide sequence ID" value="NZ_AUBI01000001.1"/>
</dbReference>
<evidence type="ECO:0000256" key="6">
    <source>
        <dbReference type="RuleBase" id="RU000477"/>
    </source>
</evidence>
<feature type="transmembrane region" description="Helical" evidence="7">
    <location>
        <begin position="212"/>
        <end position="232"/>
    </location>
</feature>
<keyword evidence="6" id="KW-0813">Transport</keyword>
<comment type="similarity">
    <text evidence="2 6">Belongs to the MIP/aquaporin (TC 1.A.8) family.</text>
</comment>
<feature type="transmembrane region" description="Helical" evidence="7">
    <location>
        <begin position="86"/>
        <end position="105"/>
    </location>
</feature>
<evidence type="ECO:0000256" key="4">
    <source>
        <dbReference type="ARBA" id="ARBA00022989"/>
    </source>
</evidence>
<keyword evidence="9" id="KW-1185">Reference proteome</keyword>
<dbReference type="STRING" id="1120919.GCA_000429165_00336"/>
<comment type="subcellular location">
    <subcellularLocation>
        <location evidence="1">Membrane</location>
        <topology evidence="1">Multi-pass membrane protein</topology>
    </subcellularLocation>
</comment>
<dbReference type="PRINTS" id="PR00783">
    <property type="entry name" value="MINTRINSICP"/>
</dbReference>
<dbReference type="SUPFAM" id="SSF81338">
    <property type="entry name" value="Aquaporin-like"/>
    <property type="match status" value="1"/>
</dbReference>
<name>A0A511X687_9PROT</name>
<evidence type="ECO:0000256" key="3">
    <source>
        <dbReference type="ARBA" id="ARBA00022692"/>
    </source>
</evidence>
<gene>
    <name evidence="8" type="ORF">ANI02nite_03330</name>
</gene>
<evidence type="ECO:0000256" key="7">
    <source>
        <dbReference type="SAM" id="Phobius"/>
    </source>
</evidence>
<proteinExistence type="inferred from homology"/>
<dbReference type="GO" id="GO:0015250">
    <property type="term" value="F:water channel activity"/>
    <property type="evidence" value="ECO:0007669"/>
    <property type="project" value="TreeGrafter"/>
</dbReference>
<feature type="transmembrane region" description="Helical" evidence="7">
    <location>
        <begin position="184"/>
        <end position="205"/>
    </location>
</feature>
<organism evidence="8 9">
    <name type="scientific">Acetobacter nitrogenifigens DSM 23921 = NBRC 105050</name>
    <dbReference type="NCBI Taxonomy" id="1120919"/>
    <lineage>
        <taxon>Bacteria</taxon>
        <taxon>Pseudomonadati</taxon>
        <taxon>Pseudomonadota</taxon>
        <taxon>Alphaproteobacteria</taxon>
        <taxon>Acetobacterales</taxon>
        <taxon>Acetobacteraceae</taxon>
        <taxon>Acetobacter</taxon>
    </lineage>
</organism>
<dbReference type="InterPro" id="IPR000425">
    <property type="entry name" value="MIP"/>
</dbReference>
<sequence length="317" mass="33997">MDTDRRHEARHARLPHIHFPHIHFTRKELEDRPLAGEPHPDHPLHWKLYACEAIATAVLMIIGVTTNTLLSAPSWSVGAWLGQRPLLQTALCGLCFGGAGTLAAMTRFGKVSGAHLSPSVSLAFSLGGQLKPLDLTGYCCAQIVGAVAGCACVAASAVLIPGWGNFVHAGHYAATLPNPTLDPGWVVATETVVTFGLILAIYYAAAKPRLHFIAPWIGAIYFFAMNPIFAWISGDSTNFARSLGPALFDRNWTSLWIYLAGPLLGSALGVGAIKSRIFGRLHAVEARVVNFGHHGRVPRLEAPEATPQPAAEHFPSS</sequence>
<dbReference type="InterPro" id="IPR023271">
    <property type="entry name" value="Aquaporin-like"/>
</dbReference>
<evidence type="ECO:0000256" key="5">
    <source>
        <dbReference type="ARBA" id="ARBA00023136"/>
    </source>
</evidence>
<feature type="transmembrane region" description="Helical" evidence="7">
    <location>
        <begin position="135"/>
        <end position="164"/>
    </location>
</feature>
<dbReference type="PANTHER" id="PTHR19139:SF199">
    <property type="entry name" value="MIP17260P"/>
    <property type="match status" value="1"/>
</dbReference>